<protein>
    <submittedName>
        <fullName evidence="1">Uncharacterized protein</fullName>
    </submittedName>
</protein>
<reference evidence="1 2" key="1">
    <citation type="journal article" date="2008" name="BMC Genomics">
        <title>Genome sequence and rapid evolution of the rice pathogen Xanthomonas oryzae pv. oryzae PXO99A.</title>
        <authorList>
            <person name="Salzberg S.L."/>
            <person name="Sommer D.D."/>
            <person name="Schatz M.C."/>
            <person name="Phillippy A.M."/>
            <person name="Rabinowicz P.D."/>
            <person name="Tsuge S."/>
            <person name="Furutani A."/>
            <person name="Ochiai H."/>
            <person name="Delcher A.L."/>
            <person name="Kelley D."/>
            <person name="Madupu R."/>
            <person name="Puiu D."/>
            <person name="Radune D."/>
            <person name="Shumway M."/>
            <person name="Trapnell C."/>
            <person name="Aparna G."/>
            <person name="Jha G."/>
            <person name="Pandey A."/>
            <person name="Patil P.B."/>
            <person name="Ishihara H."/>
            <person name="Meyer D.F."/>
            <person name="Szurek B."/>
            <person name="Verdier V."/>
            <person name="Koebnik R."/>
            <person name="Dow J.M."/>
            <person name="Ryan R.P."/>
            <person name="Hirata H."/>
            <person name="Tsuyumu S."/>
            <person name="Won Lee S."/>
            <person name="Seo Y.S."/>
            <person name="Sriariyanum M."/>
            <person name="Ronald P.C."/>
            <person name="Sonti R.V."/>
            <person name="Van Sluys M.A."/>
            <person name="Leach J.E."/>
            <person name="White F.F."/>
            <person name="Bogdanove A.J."/>
        </authorList>
    </citation>
    <scope>NUCLEOTIDE SEQUENCE [LARGE SCALE GENOMIC DNA]</scope>
    <source>
        <strain evidence="1 2">PXO99A</strain>
    </source>
</reference>
<organism evidence="1 2">
    <name type="scientific">Xanthomonas oryzae pv. oryzae (strain PXO99A)</name>
    <dbReference type="NCBI Taxonomy" id="360094"/>
    <lineage>
        <taxon>Bacteria</taxon>
        <taxon>Pseudomonadati</taxon>
        <taxon>Pseudomonadota</taxon>
        <taxon>Gammaproteobacteria</taxon>
        <taxon>Lysobacterales</taxon>
        <taxon>Lysobacteraceae</taxon>
        <taxon>Xanthomonas</taxon>
    </lineage>
</organism>
<sequence length="41" mass="4275">MWRADLLLVALQRRGDGSICANENLALGGIFSAAFAVPAVS</sequence>
<accession>A0A0K0GI34</accession>
<dbReference type="EMBL" id="CP000967">
    <property type="protein sequence ID" value="ACD57837.1"/>
    <property type="molecule type" value="Genomic_DNA"/>
</dbReference>
<dbReference type="AlphaFoldDB" id="A0A0K0GI34"/>
<gene>
    <name evidence="1" type="ordered locus">PXO_04575</name>
</gene>
<evidence type="ECO:0000313" key="1">
    <source>
        <dbReference type="EMBL" id="ACD57837.1"/>
    </source>
</evidence>
<evidence type="ECO:0000313" key="2">
    <source>
        <dbReference type="Proteomes" id="UP000001740"/>
    </source>
</evidence>
<name>A0A0K0GI34_XANOP</name>
<dbReference type="KEGG" id="xop:PXO_04575"/>
<dbReference type="Proteomes" id="UP000001740">
    <property type="component" value="Chromosome"/>
</dbReference>
<dbReference type="HOGENOM" id="CLU_3278782_0_0_6"/>
<proteinExistence type="predicted"/>